<feature type="domain" description="Aminotransferase class V" evidence="11">
    <location>
        <begin position="4"/>
        <end position="377"/>
    </location>
</feature>
<evidence type="ECO:0000256" key="4">
    <source>
        <dbReference type="ARBA" id="ARBA00022679"/>
    </source>
</evidence>
<sequence>MNRIYLDYAATTPVDKDVLEAMLPYFGEKFGNPSSVHSFGQDAQSAVDQARSHIADFLGCLSQEIVFTGSATEANNLAILGSAASALSVSQKAHIITTRIEHESVLEPIKQLAKTNPNVSVTYLPVSRDGFVSAEAVRDALTPETALVSVMYANNEIGTIQPIKEIAEVVREHNEKLKAKSYKLKTVFHTDAVQAALYCPMKVADLGVDMLTLSGHKIYGPKGVGALYVKKGTVVSPVIFGSGQEYGKRSGTENVPGIVGIGAAVEAIDRSAGESIEKLRDYFIDETLNQISTSSLNGGRQSRLPNNANILFRGVSSVDLIMRLDAEGIAVSSGAACQSKAVAASHVLAALGLSVKDASSSIRFSLGKNTTKKDIDKALAALLKLTHT</sequence>
<dbReference type="GO" id="GO:0051536">
    <property type="term" value="F:iron-sulfur cluster binding"/>
    <property type="evidence" value="ECO:0007669"/>
    <property type="project" value="UniProtKB-KW"/>
</dbReference>
<evidence type="ECO:0000256" key="10">
    <source>
        <dbReference type="RuleBase" id="RU004504"/>
    </source>
</evidence>
<keyword evidence="5" id="KW-0479">Metal-binding</keyword>
<dbReference type="InterPro" id="IPR016454">
    <property type="entry name" value="Cysteine_dSase"/>
</dbReference>
<comment type="similarity">
    <text evidence="2">Belongs to the class-V pyridoxal-phosphate-dependent aminotransferase family. NifS/IscS subfamily.</text>
</comment>
<keyword evidence="6" id="KW-0663">Pyridoxal phosphate</keyword>
<gene>
    <name evidence="12" type="ORF">A2988_00850</name>
</gene>
<evidence type="ECO:0000256" key="1">
    <source>
        <dbReference type="ARBA" id="ARBA00001933"/>
    </source>
</evidence>
<dbReference type="InterPro" id="IPR020578">
    <property type="entry name" value="Aminotrans_V_PyrdxlP_BS"/>
</dbReference>
<evidence type="ECO:0000256" key="2">
    <source>
        <dbReference type="ARBA" id="ARBA00006490"/>
    </source>
</evidence>
<keyword evidence="8" id="KW-0411">Iron-sulfur</keyword>
<dbReference type="Gene3D" id="3.90.1150.10">
    <property type="entry name" value="Aspartate Aminotransferase, domain 1"/>
    <property type="match status" value="1"/>
</dbReference>
<name>A0A1F5BTR2_9BACT</name>
<dbReference type="InterPro" id="IPR000192">
    <property type="entry name" value="Aminotrans_V_dom"/>
</dbReference>
<comment type="cofactor">
    <cofactor evidence="1 10">
        <name>pyridoxal 5'-phosphate</name>
        <dbReference type="ChEBI" id="CHEBI:597326"/>
    </cofactor>
</comment>
<evidence type="ECO:0000256" key="9">
    <source>
        <dbReference type="ARBA" id="ARBA00050776"/>
    </source>
</evidence>
<keyword evidence="4" id="KW-0808">Transferase</keyword>
<dbReference type="EC" id="2.8.1.7" evidence="3"/>
<evidence type="ECO:0000259" key="11">
    <source>
        <dbReference type="Pfam" id="PF00266"/>
    </source>
</evidence>
<dbReference type="PIRSF" id="PIRSF005572">
    <property type="entry name" value="NifS"/>
    <property type="match status" value="1"/>
</dbReference>
<dbReference type="Gene3D" id="3.40.640.10">
    <property type="entry name" value="Type I PLP-dependent aspartate aminotransferase-like (Major domain)"/>
    <property type="match status" value="1"/>
</dbReference>
<evidence type="ECO:0000256" key="7">
    <source>
        <dbReference type="ARBA" id="ARBA00023004"/>
    </source>
</evidence>
<proteinExistence type="inferred from homology"/>
<comment type="catalytic activity">
    <reaction evidence="9">
        <text>(sulfur carrier)-H + L-cysteine = (sulfur carrier)-SH + L-alanine</text>
        <dbReference type="Rhea" id="RHEA:43892"/>
        <dbReference type="Rhea" id="RHEA-COMP:14737"/>
        <dbReference type="Rhea" id="RHEA-COMP:14739"/>
        <dbReference type="ChEBI" id="CHEBI:29917"/>
        <dbReference type="ChEBI" id="CHEBI:35235"/>
        <dbReference type="ChEBI" id="CHEBI:57972"/>
        <dbReference type="ChEBI" id="CHEBI:64428"/>
        <dbReference type="EC" id="2.8.1.7"/>
    </reaction>
</comment>
<evidence type="ECO:0000313" key="12">
    <source>
        <dbReference type="EMBL" id="OGD34017.1"/>
    </source>
</evidence>
<evidence type="ECO:0000313" key="13">
    <source>
        <dbReference type="Proteomes" id="UP000176650"/>
    </source>
</evidence>
<dbReference type="Pfam" id="PF00266">
    <property type="entry name" value="Aminotran_5"/>
    <property type="match status" value="1"/>
</dbReference>
<dbReference type="GO" id="GO:0046872">
    <property type="term" value="F:metal ion binding"/>
    <property type="evidence" value="ECO:0007669"/>
    <property type="project" value="UniProtKB-KW"/>
</dbReference>
<dbReference type="Proteomes" id="UP000176650">
    <property type="component" value="Unassembled WGS sequence"/>
</dbReference>
<dbReference type="PANTHER" id="PTHR11601">
    <property type="entry name" value="CYSTEINE DESULFURYLASE FAMILY MEMBER"/>
    <property type="match status" value="1"/>
</dbReference>
<protein>
    <recommendedName>
        <fullName evidence="3">cysteine desulfurase</fullName>
        <ecNumber evidence="3">2.8.1.7</ecNumber>
    </recommendedName>
</protein>
<dbReference type="AlphaFoldDB" id="A0A1F5BTR2"/>
<evidence type="ECO:0000256" key="3">
    <source>
        <dbReference type="ARBA" id="ARBA00012239"/>
    </source>
</evidence>
<keyword evidence="7" id="KW-0408">Iron</keyword>
<reference evidence="12 13" key="1">
    <citation type="journal article" date="2016" name="Nat. Commun.">
        <title>Thousands of microbial genomes shed light on interconnected biogeochemical processes in an aquifer system.</title>
        <authorList>
            <person name="Anantharaman K."/>
            <person name="Brown C.T."/>
            <person name="Hug L.A."/>
            <person name="Sharon I."/>
            <person name="Castelle C.J."/>
            <person name="Probst A.J."/>
            <person name="Thomas B.C."/>
            <person name="Singh A."/>
            <person name="Wilkins M.J."/>
            <person name="Karaoz U."/>
            <person name="Brodie E.L."/>
            <person name="Williams K.H."/>
            <person name="Hubbard S.S."/>
            <person name="Banfield J.F."/>
        </authorList>
    </citation>
    <scope>NUCLEOTIDE SEQUENCE [LARGE SCALE GENOMIC DNA]</scope>
</reference>
<dbReference type="InterPro" id="IPR015421">
    <property type="entry name" value="PyrdxlP-dep_Trfase_major"/>
</dbReference>
<comment type="caution">
    <text evidence="12">The sequence shown here is derived from an EMBL/GenBank/DDBJ whole genome shotgun (WGS) entry which is preliminary data.</text>
</comment>
<dbReference type="GO" id="GO:0031071">
    <property type="term" value="F:cysteine desulfurase activity"/>
    <property type="evidence" value="ECO:0007669"/>
    <property type="project" value="UniProtKB-EC"/>
</dbReference>
<organism evidence="12 13">
    <name type="scientific">Candidatus Azambacteria bacterium RIFCSPLOWO2_01_FULL_46_25</name>
    <dbReference type="NCBI Taxonomy" id="1797298"/>
    <lineage>
        <taxon>Bacteria</taxon>
        <taxon>Candidatus Azamiibacteriota</taxon>
    </lineage>
</organism>
<dbReference type="Gene3D" id="1.10.260.50">
    <property type="match status" value="1"/>
</dbReference>
<dbReference type="STRING" id="1797298.A2988_00850"/>
<accession>A0A1F5BTR2</accession>
<dbReference type="PANTHER" id="PTHR11601:SF34">
    <property type="entry name" value="CYSTEINE DESULFURASE"/>
    <property type="match status" value="1"/>
</dbReference>
<evidence type="ECO:0000256" key="6">
    <source>
        <dbReference type="ARBA" id="ARBA00022898"/>
    </source>
</evidence>
<dbReference type="EMBL" id="MEYS01000002">
    <property type="protein sequence ID" value="OGD34017.1"/>
    <property type="molecule type" value="Genomic_DNA"/>
</dbReference>
<evidence type="ECO:0000256" key="8">
    <source>
        <dbReference type="ARBA" id="ARBA00023014"/>
    </source>
</evidence>
<evidence type="ECO:0000256" key="5">
    <source>
        <dbReference type="ARBA" id="ARBA00022723"/>
    </source>
</evidence>
<dbReference type="SUPFAM" id="SSF53383">
    <property type="entry name" value="PLP-dependent transferases"/>
    <property type="match status" value="1"/>
</dbReference>
<dbReference type="FunFam" id="3.40.640.10:FF:000084">
    <property type="entry name" value="IscS-like cysteine desulfurase"/>
    <property type="match status" value="1"/>
</dbReference>
<dbReference type="PROSITE" id="PS00595">
    <property type="entry name" value="AA_TRANSFER_CLASS_5"/>
    <property type="match status" value="1"/>
</dbReference>
<dbReference type="InterPro" id="IPR015424">
    <property type="entry name" value="PyrdxlP-dep_Trfase"/>
</dbReference>
<dbReference type="InterPro" id="IPR015422">
    <property type="entry name" value="PyrdxlP-dep_Trfase_small"/>
</dbReference>